<dbReference type="OrthoDB" id="9787127at2"/>
<dbReference type="AlphaFoldDB" id="U5VWV8"/>
<dbReference type="HOGENOM" id="CLU_021082_2_1_11"/>
<dbReference type="InterPro" id="IPR004919">
    <property type="entry name" value="GmrSD_N"/>
</dbReference>
<dbReference type="Pfam" id="PF03235">
    <property type="entry name" value="GmrSD_N"/>
    <property type="match status" value="1"/>
</dbReference>
<proteinExistence type="predicted"/>
<protein>
    <recommendedName>
        <fullName evidence="1">GmrSD restriction endonucleases N-terminal domain-containing protein</fullName>
    </recommendedName>
</protein>
<dbReference type="Proteomes" id="UP000017746">
    <property type="component" value="Chromosome"/>
</dbReference>
<dbReference type="PANTHER" id="PTHR37292:SF2">
    <property type="entry name" value="DUF262 DOMAIN-CONTAINING PROTEIN"/>
    <property type="match status" value="1"/>
</dbReference>
<reference evidence="2 3" key="1">
    <citation type="journal article" date="2014" name="J. Biotechnol.">
        <title>Complete genome sequence of the actinobacterium Actinoplanes friuliensis HAG 010964, producer of the lipopeptide antibiotic friulimycin.</title>
        <authorList>
            <person name="Ruckert C."/>
            <person name="Szczepanowski R."/>
            <person name="Albersmeier A."/>
            <person name="Goesmann A."/>
            <person name="Fischer N."/>
            <person name="Steinkamper A."/>
            <person name="Puhler A."/>
            <person name="Biener R."/>
            <person name="Schwartz D."/>
            <person name="Kalinowski J."/>
        </authorList>
    </citation>
    <scope>NUCLEOTIDE SEQUENCE [LARGE SCALE GENOMIC DNA]</scope>
    <source>
        <strain evidence="2 3">DSM 7358</strain>
    </source>
</reference>
<evidence type="ECO:0000313" key="2">
    <source>
        <dbReference type="EMBL" id="AGZ40121.1"/>
    </source>
</evidence>
<sequence length="532" mass="60109">MRANVASKLETKTPILADLIKDVRDGLIKVPQFQRPFVWKPNQARDLLDSIGSNYPIGSLLLWKTTEKLAVERNIGDFRLPETEELSPTDYVLDGQQRMTVIYAALGAEPKESGFSAVYNLQDQEFLTPGDDSYSPVEFPLRWMYRTTELLNFRTALQSHPDASTLQPRLDELVHVFTNYRVPVVILKGLTVEEVCPIFERINNSATRLSIFDLMVAATWSKSFDLNDKADDISLSLESKSYGDIPRNTVLKCLSALENKSVAKERIMGLRKKTGEEMEDLVARTKKALMRSVDQLVTDFKIYSIDFLPYEAHLVILTYIWANNATLSAEQLRRVRQWFWRTAFSERYRGASENFISKDLEGIQNFVVSGGDLDAYGSIPSDAALRRITFRKNNSRSAAFVLALAKQGPVNLTNGAPIDTSDALSVYNKKQFHHIYPEAYLRNNRPDVERNYLLNFCMLAASENNKVSDDDPNVYLPQLAADLGGHADSVFRSNLMPAPSDLDYGKATLEEFLEARLPIVREVMSTLCEGNS</sequence>
<dbReference type="eggNOG" id="COG1479">
    <property type="taxonomic scope" value="Bacteria"/>
</dbReference>
<dbReference type="PANTHER" id="PTHR37292">
    <property type="entry name" value="VNG6097C"/>
    <property type="match status" value="1"/>
</dbReference>
<dbReference type="RefSeq" id="WP_023359688.1">
    <property type="nucleotide sequence ID" value="NC_022657.1"/>
</dbReference>
<organism evidence="2 3">
    <name type="scientific">Actinoplanes friuliensis DSM 7358</name>
    <dbReference type="NCBI Taxonomy" id="1246995"/>
    <lineage>
        <taxon>Bacteria</taxon>
        <taxon>Bacillati</taxon>
        <taxon>Actinomycetota</taxon>
        <taxon>Actinomycetes</taxon>
        <taxon>Micromonosporales</taxon>
        <taxon>Micromonosporaceae</taxon>
        <taxon>Actinoplanes</taxon>
    </lineage>
</organism>
<dbReference type="eggNOG" id="COG3472">
    <property type="taxonomic scope" value="Bacteria"/>
</dbReference>
<evidence type="ECO:0000259" key="1">
    <source>
        <dbReference type="Pfam" id="PF03235"/>
    </source>
</evidence>
<keyword evidence="3" id="KW-1185">Reference proteome</keyword>
<dbReference type="EMBL" id="CP006272">
    <property type="protein sequence ID" value="AGZ40121.1"/>
    <property type="molecule type" value="Genomic_DNA"/>
</dbReference>
<dbReference type="KEGG" id="afs:AFR_09160"/>
<name>U5VWV8_9ACTN</name>
<feature type="domain" description="GmrSD restriction endonucleases N-terminal" evidence="1">
    <location>
        <begin position="16"/>
        <end position="217"/>
    </location>
</feature>
<dbReference type="PATRIC" id="fig|1246995.3.peg.1865"/>
<accession>U5VWV8</accession>
<evidence type="ECO:0000313" key="3">
    <source>
        <dbReference type="Proteomes" id="UP000017746"/>
    </source>
</evidence>
<gene>
    <name evidence="2" type="ORF">AFR_09160</name>
</gene>